<evidence type="ECO:0000256" key="6">
    <source>
        <dbReference type="ARBA" id="ARBA00023136"/>
    </source>
</evidence>
<feature type="domain" description="Ionotropic glutamate receptor C-terminal" evidence="13">
    <location>
        <begin position="114"/>
        <end position="171"/>
    </location>
</feature>
<keyword evidence="10" id="KW-0407">Ion channel</keyword>
<evidence type="ECO:0000256" key="7">
    <source>
        <dbReference type="ARBA" id="ARBA00023170"/>
    </source>
</evidence>
<evidence type="ECO:0000256" key="1">
    <source>
        <dbReference type="ARBA" id="ARBA00004141"/>
    </source>
</evidence>
<keyword evidence="8" id="KW-0325">Glycoprotein</keyword>
<dbReference type="GO" id="GO:0015276">
    <property type="term" value="F:ligand-gated monoatomic ion channel activity"/>
    <property type="evidence" value="ECO:0007669"/>
    <property type="project" value="InterPro"/>
</dbReference>
<dbReference type="AlphaFoldDB" id="A0AAD7UCW4"/>
<evidence type="ECO:0000313" key="14">
    <source>
        <dbReference type="EMBL" id="KAJ8601388.1"/>
    </source>
</evidence>
<evidence type="ECO:0000256" key="11">
    <source>
        <dbReference type="SAM" id="Phobius"/>
    </source>
</evidence>
<evidence type="ECO:0000256" key="9">
    <source>
        <dbReference type="ARBA" id="ARBA00023286"/>
    </source>
</evidence>
<keyword evidence="7" id="KW-0675">Receptor</keyword>
<evidence type="ECO:0000256" key="2">
    <source>
        <dbReference type="ARBA" id="ARBA00022448"/>
    </source>
</evidence>
<protein>
    <recommendedName>
        <fullName evidence="13">Ionotropic glutamate receptor C-terminal domain-containing protein</fullName>
    </recommendedName>
</protein>
<keyword evidence="12" id="KW-0732">Signal</keyword>
<evidence type="ECO:0000256" key="3">
    <source>
        <dbReference type="ARBA" id="ARBA00022692"/>
    </source>
</evidence>
<dbReference type="EMBL" id="JAQMWT010000435">
    <property type="protein sequence ID" value="KAJ8601388.1"/>
    <property type="molecule type" value="Genomic_DNA"/>
</dbReference>
<name>A0AAD7UCW4_9STRA</name>
<keyword evidence="5" id="KW-0406">Ion transport</keyword>
<dbReference type="Pfam" id="PF00060">
    <property type="entry name" value="Lig_chan"/>
    <property type="match status" value="1"/>
</dbReference>
<evidence type="ECO:0000313" key="15">
    <source>
        <dbReference type="Proteomes" id="UP001230188"/>
    </source>
</evidence>
<dbReference type="InterPro" id="IPR015683">
    <property type="entry name" value="Ionotropic_Glu_rcpt"/>
</dbReference>
<keyword evidence="15" id="KW-1185">Reference proteome</keyword>
<reference evidence="14" key="1">
    <citation type="submission" date="2023-01" db="EMBL/GenBank/DDBJ databases">
        <title>Metagenome sequencing of chrysophaentin producing Chrysophaeum taylorii.</title>
        <authorList>
            <person name="Davison J."/>
            <person name="Bewley C."/>
        </authorList>
    </citation>
    <scope>NUCLEOTIDE SEQUENCE</scope>
    <source>
        <strain evidence="14">NIES-1699</strain>
    </source>
</reference>
<dbReference type="SUPFAM" id="SSF53850">
    <property type="entry name" value="Periplasmic binding protein-like II"/>
    <property type="match status" value="1"/>
</dbReference>
<dbReference type="GO" id="GO:0016020">
    <property type="term" value="C:membrane"/>
    <property type="evidence" value="ECO:0007669"/>
    <property type="project" value="UniProtKB-SubCell"/>
</dbReference>
<evidence type="ECO:0000256" key="10">
    <source>
        <dbReference type="ARBA" id="ARBA00023303"/>
    </source>
</evidence>
<feature type="signal peptide" evidence="12">
    <location>
        <begin position="1"/>
        <end position="18"/>
    </location>
</feature>
<keyword evidence="9" id="KW-1071">Ligand-gated ion channel</keyword>
<feature type="chain" id="PRO_5041988549" description="Ionotropic glutamate receptor C-terminal domain-containing protein" evidence="12">
    <location>
        <begin position="19"/>
        <end position="259"/>
    </location>
</feature>
<feature type="transmembrane region" description="Helical" evidence="11">
    <location>
        <begin position="130"/>
        <end position="152"/>
    </location>
</feature>
<evidence type="ECO:0000256" key="4">
    <source>
        <dbReference type="ARBA" id="ARBA00022989"/>
    </source>
</evidence>
<dbReference type="InterPro" id="IPR001320">
    <property type="entry name" value="Iontro_rcpt_C"/>
</dbReference>
<keyword evidence="2" id="KW-0813">Transport</keyword>
<keyword evidence="6 11" id="KW-0472">Membrane</keyword>
<comment type="caution">
    <text evidence="14">The sequence shown here is derived from an EMBL/GenBank/DDBJ whole genome shotgun (WGS) entry which is preliminary data.</text>
</comment>
<dbReference type="PANTHER" id="PTHR18966">
    <property type="entry name" value="IONOTROPIC GLUTAMATE RECEPTOR"/>
    <property type="match status" value="1"/>
</dbReference>
<evidence type="ECO:0000256" key="12">
    <source>
        <dbReference type="SAM" id="SignalP"/>
    </source>
</evidence>
<proteinExistence type="predicted"/>
<organism evidence="14 15">
    <name type="scientific">Chrysophaeum taylorii</name>
    <dbReference type="NCBI Taxonomy" id="2483200"/>
    <lineage>
        <taxon>Eukaryota</taxon>
        <taxon>Sar</taxon>
        <taxon>Stramenopiles</taxon>
        <taxon>Ochrophyta</taxon>
        <taxon>Pelagophyceae</taxon>
        <taxon>Pelagomonadales</taxon>
        <taxon>Pelagomonadaceae</taxon>
        <taxon>Chrysophaeum</taxon>
    </lineage>
</organism>
<dbReference type="Proteomes" id="UP001230188">
    <property type="component" value="Unassembled WGS sequence"/>
</dbReference>
<feature type="transmembrane region" description="Helical" evidence="11">
    <location>
        <begin position="78"/>
        <end position="96"/>
    </location>
</feature>
<accession>A0AAD7UCW4</accession>
<evidence type="ECO:0000256" key="8">
    <source>
        <dbReference type="ARBA" id="ARBA00023180"/>
    </source>
</evidence>
<keyword evidence="3 11" id="KW-0812">Transmembrane</keyword>
<comment type="subcellular location">
    <subcellularLocation>
        <location evidence="1">Membrane</location>
        <topology evidence="1">Multi-pass membrane protein</topology>
    </subcellularLocation>
</comment>
<sequence>MIFFVITVACASRLVANSRPVFDNDDSGRTDYRYNIQPYSVYDMTRWLVTTTEDDKDNDPWRNRHTFFRFAYPFSIKLWAATVFSTAVTAFAYWYIEREGAFDSAHKATLQVAAAGGLEPTTVSSKVLRASWALATCIIISSYTANLAAVLVSESKTSARFSDIEDAIDQGAKIYVHRGYGTESLFDSIPEYPPHLKVSTTDEFTDVYNGVCDAVLTDRWTFELAYRSATYTLSCHIARVGEEIAHADGGWVVYADYRH</sequence>
<evidence type="ECO:0000259" key="13">
    <source>
        <dbReference type="Pfam" id="PF00060"/>
    </source>
</evidence>
<dbReference type="Gene3D" id="1.10.287.70">
    <property type="match status" value="1"/>
</dbReference>
<keyword evidence="4 11" id="KW-1133">Transmembrane helix</keyword>
<evidence type="ECO:0000256" key="5">
    <source>
        <dbReference type="ARBA" id="ARBA00023065"/>
    </source>
</evidence>
<gene>
    <name evidence="14" type="ORF">CTAYLR_004993</name>
</gene>